<sequence>MWASNRRMSETWHRSHPRGPVYGTMKPKKQVTYSKRGKSKSMAPTFRLIDEDTDAEKDPTYVPLATRTSPTAPRAIRNTYRKVVTDVVTVSQFDEEHILIGRSIHKNARPTSQAPLTATLVRELSVDISETTIHQFLYGPGPDHSWALNTAEFDYRWDTPTGTLDIDLIRDEAIVAAPHREPQVDVTPMGADLVDVVEQMHGNDPAPPAQTDDVPASSSQSASQAPNSSRSTPPLGPVVVPLARVQKLEAKMATLLHHVRPWMQKSIVVRGQNGAKDGKHDGQEVRLIGSTTEGVVIADVGTTEGGPNDPPAC</sequence>
<protein>
    <submittedName>
        <fullName evidence="2">Integrase core domain containing protein</fullName>
    </submittedName>
</protein>
<dbReference type="Proteomes" id="UP000011115">
    <property type="component" value="Unassembled WGS sequence"/>
</dbReference>
<dbReference type="EnsemblPlants" id="PGSC0003DMT400086961">
    <property type="protein sequence ID" value="PGSC0003DMT400086961"/>
    <property type="gene ID" value="PGSC0003DMG400036532"/>
</dbReference>
<feature type="compositionally biased region" description="Low complexity" evidence="1">
    <location>
        <begin position="215"/>
        <end position="231"/>
    </location>
</feature>
<dbReference type="PaxDb" id="4113-PGSC0003DMT400086961"/>
<dbReference type="AlphaFoldDB" id="M1DCW0"/>
<reference evidence="2" key="2">
    <citation type="submission" date="2015-06" db="UniProtKB">
        <authorList>
            <consortium name="EnsemblPlants"/>
        </authorList>
    </citation>
    <scope>IDENTIFICATION</scope>
    <source>
        <strain evidence="2">DM1-3 516 R44</strain>
    </source>
</reference>
<dbReference type="InParanoid" id="M1DCW0"/>
<organism evidence="2 3">
    <name type="scientific">Solanum tuberosum</name>
    <name type="common">Potato</name>
    <dbReference type="NCBI Taxonomy" id="4113"/>
    <lineage>
        <taxon>Eukaryota</taxon>
        <taxon>Viridiplantae</taxon>
        <taxon>Streptophyta</taxon>
        <taxon>Embryophyta</taxon>
        <taxon>Tracheophyta</taxon>
        <taxon>Spermatophyta</taxon>
        <taxon>Magnoliopsida</taxon>
        <taxon>eudicotyledons</taxon>
        <taxon>Gunneridae</taxon>
        <taxon>Pentapetalae</taxon>
        <taxon>asterids</taxon>
        <taxon>lamiids</taxon>
        <taxon>Solanales</taxon>
        <taxon>Solanaceae</taxon>
        <taxon>Solanoideae</taxon>
        <taxon>Solaneae</taxon>
        <taxon>Solanum</taxon>
    </lineage>
</organism>
<keyword evidence="3" id="KW-1185">Reference proteome</keyword>
<feature type="region of interest" description="Disordered" evidence="1">
    <location>
        <begin position="1"/>
        <end position="44"/>
    </location>
</feature>
<evidence type="ECO:0000313" key="3">
    <source>
        <dbReference type="Proteomes" id="UP000011115"/>
    </source>
</evidence>
<feature type="region of interest" description="Disordered" evidence="1">
    <location>
        <begin position="200"/>
        <end position="238"/>
    </location>
</feature>
<name>M1DCW0_SOLTU</name>
<reference evidence="3" key="1">
    <citation type="journal article" date="2011" name="Nature">
        <title>Genome sequence and analysis of the tuber crop potato.</title>
        <authorList>
            <consortium name="The Potato Genome Sequencing Consortium"/>
        </authorList>
    </citation>
    <scope>NUCLEOTIDE SEQUENCE [LARGE SCALE GENOMIC DNA]</scope>
    <source>
        <strain evidence="3">cv. DM1-3 516 R44</strain>
    </source>
</reference>
<proteinExistence type="predicted"/>
<evidence type="ECO:0000313" key="2">
    <source>
        <dbReference type="EnsemblPlants" id="PGSC0003DMT400086961"/>
    </source>
</evidence>
<dbReference type="Gramene" id="PGSC0003DMT400086961">
    <property type="protein sequence ID" value="PGSC0003DMT400086961"/>
    <property type="gene ID" value="PGSC0003DMG400036532"/>
</dbReference>
<evidence type="ECO:0000256" key="1">
    <source>
        <dbReference type="SAM" id="MobiDB-lite"/>
    </source>
</evidence>
<dbReference type="HOGENOM" id="CLU_889666_0_0_1"/>
<accession>M1DCW0</accession>